<dbReference type="EC" id="3.1.3.48" evidence="2"/>
<dbReference type="GO" id="GO:0043409">
    <property type="term" value="P:negative regulation of MAPK cascade"/>
    <property type="evidence" value="ECO:0007669"/>
    <property type="project" value="TreeGrafter"/>
</dbReference>
<dbReference type="GO" id="GO:0004725">
    <property type="term" value="F:protein tyrosine phosphatase activity"/>
    <property type="evidence" value="ECO:0007669"/>
    <property type="project" value="UniProtKB-EC"/>
</dbReference>
<evidence type="ECO:0000259" key="7">
    <source>
        <dbReference type="PROSITE" id="PS50056"/>
    </source>
</evidence>
<feature type="domain" description="Tyrosine specific protein phosphatases" evidence="7">
    <location>
        <begin position="1"/>
        <end position="56"/>
    </location>
</feature>
<dbReference type="SUPFAM" id="SSF52799">
    <property type="entry name" value="(Phosphotyrosine protein) phosphatases II"/>
    <property type="match status" value="1"/>
</dbReference>
<dbReference type="Gene3D" id="3.90.190.10">
    <property type="entry name" value="Protein tyrosine phosphatase superfamily"/>
    <property type="match status" value="1"/>
</dbReference>
<feature type="region of interest" description="Disordered" evidence="5">
    <location>
        <begin position="83"/>
        <end position="108"/>
    </location>
</feature>
<evidence type="ECO:0000313" key="8">
    <source>
        <dbReference type="EMBL" id="CAF1401164.1"/>
    </source>
</evidence>
<comment type="similarity">
    <text evidence="1">Belongs to the protein-tyrosine phosphatase family. Non-receptor class dual specificity subfamily.</text>
</comment>
<dbReference type="SMART" id="SM00195">
    <property type="entry name" value="DSPc"/>
    <property type="match status" value="1"/>
</dbReference>
<evidence type="ECO:0000256" key="5">
    <source>
        <dbReference type="SAM" id="MobiDB-lite"/>
    </source>
</evidence>
<evidence type="ECO:0000256" key="4">
    <source>
        <dbReference type="ARBA" id="ARBA00022912"/>
    </source>
</evidence>
<gene>
    <name evidence="8" type="ORF">XAT740_LOCUS34145</name>
</gene>
<comment type="caution">
    <text evidence="8">The sequence shown here is derived from an EMBL/GenBank/DDBJ whole genome shotgun (WGS) entry which is preliminary data.</text>
</comment>
<dbReference type="InterPro" id="IPR016130">
    <property type="entry name" value="Tyr_Pase_AS"/>
</dbReference>
<dbReference type="PROSITE" id="PS50054">
    <property type="entry name" value="TYR_PHOSPHATASE_DUAL"/>
    <property type="match status" value="1"/>
</dbReference>
<dbReference type="PROSITE" id="PS00383">
    <property type="entry name" value="TYR_PHOSPHATASE_1"/>
    <property type="match status" value="1"/>
</dbReference>
<dbReference type="Proteomes" id="UP000663828">
    <property type="component" value="Unassembled WGS sequence"/>
</dbReference>
<dbReference type="InterPro" id="IPR029021">
    <property type="entry name" value="Prot-tyrosine_phosphatase-like"/>
</dbReference>
<keyword evidence="4" id="KW-0904">Protein phosphatase</keyword>
<name>A0A815KWB2_ADIRI</name>
<feature type="domain" description="Tyrosine-protein phosphatase" evidence="6">
    <location>
        <begin position="1"/>
        <end position="78"/>
    </location>
</feature>
<dbReference type="CDD" id="cd14498">
    <property type="entry name" value="DSP"/>
    <property type="match status" value="1"/>
</dbReference>
<dbReference type="InterPro" id="IPR000340">
    <property type="entry name" value="Dual-sp_phosphatase_cat-dom"/>
</dbReference>
<evidence type="ECO:0000256" key="2">
    <source>
        <dbReference type="ARBA" id="ARBA00013064"/>
    </source>
</evidence>
<accession>A0A815KWB2</accession>
<dbReference type="EMBL" id="CAJNOR010003313">
    <property type="protein sequence ID" value="CAF1401164.1"/>
    <property type="molecule type" value="Genomic_DNA"/>
</dbReference>
<dbReference type="AlphaFoldDB" id="A0A815KWB2"/>
<dbReference type="PROSITE" id="PS50056">
    <property type="entry name" value="TYR_PHOSPHATASE_2"/>
    <property type="match status" value="1"/>
</dbReference>
<evidence type="ECO:0000313" key="9">
    <source>
        <dbReference type="Proteomes" id="UP000663828"/>
    </source>
</evidence>
<organism evidence="8 9">
    <name type="scientific">Adineta ricciae</name>
    <name type="common">Rotifer</name>
    <dbReference type="NCBI Taxonomy" id="249248"/>
    <lineage>
        <taxon>Eukaryota</taxon>
        <taxon>Metazoa</taxon>
        <taxon>Spiralia</taxon>
        <taxon>Gnathifera</taxon>
        <taxon>Rotifera</taxon>
        <taxon>Eurotatoria</taxon>
        <taxon>Bdelloidea</taxon>
        <taxon>Adinetida</taxon>
        <taxon>Adinetidae</taxon>
        <taxon>Adineta</taxon>
    </lineage>
</organism>
<protein>
    <recommendedName>
        <fullName evidence="2">protein-tyrosine-phosphatase</fullName>
        <ecNumber evidence="2">3.1.3.48</ecNumber>
    </recommendedName>
</protein>
<dbReference type="Pfam" id="PF00782">
    <property type="entry name" value="DSPc"/>
    <property type="match status" value="1"/>
</dbReference>
<reference evidence="8" key="1">
    <citation type="submission" date="2021-02" db="EMBL/GenBank/DDBJ databases">
        <authorList>
            <person name="Nowell W R."/>
        </authorList>
    </citation>
    <scope>NUCLEOTIDE SEQUENCE</scope>
</reference>
<keyword evidence="9" id="KW-1185">Reference proteome</keyword>
<dbReference type="InterPro" id="IPR020422">
    <property type="entry name" value="TYR_PHOSPHATASE_DUAL_dom"/>
</dbReference>
<proteinExistence type="inferred from homology"/>
<evidence type="ECO:0000256" key="3">
    <source>
        <dbReference type="ARBA" id="ARBA00022801"/>
    </source>
</evidence>
<dbReference type="PANTHER" id="PTHR10159">
    <property type="entry name" value="DUAL SPECIFICITY PROTEIN PHOSPHATASE"/>
    <property type="match status" value="1"/>
</dbReference>
<feature type="compositionally biased region" description="Low complexity" evidence="5">
    <location>
        <begin position="92"/>
        <end position="107"/>
    </location>
</feature>
<evidence type="ECO:0000256" key="1">
    <source>
        <dbReference type="ARBA" id="ARBA00008601"/>
    </source>
</evidence>
<dbReference type="PANTHER" id="PTHR10159:SF521">
    <property type="entry name" value="LEUCINE RICH REPEAT AND PHOSPHATASE DOMAIN CONTAINING PROTEIN"/>
    <property type="match status" value="1"/>
</dbReference>
<dbReference type="GO" id="GO:0005737">
    <property type="term" value="C:cytoplasm"/>
    <property type="evidence" value="ECO:0007669"/>
    <property type="project" value="TreeGrafter"/>
</dbReference>
<dbReference type="InterPro" id="IPR000387">
    <property type="entry name" value="Tyr_Pase_dom"/>
</dbReference>
<sequence length="126" mass="13922">MPCFSYHVDKALQSNGKVLVHCSAGISRSPTLVLAYLMKKKRWTLDEAFEKMRKLRRIVDPNVSFIIQLREWEKTLMANAVTEPNEDNLGATSRSTSSGTYCGSTSKTKSESKACATTSDAAITVN</sequence>
<keyword evidence="3" id="KW-0378">Hydrolase</keyword>
<evidence type="ECO:0000259" key="6">
    <source>
        <dbReference type="PROSITE" id="PS50054"/>
    </source>
</evidence>